<dbReference type="RefSeq" id="XP_001385830.2">
    <property type="nucleotide sequence ID" value="XM_001385793.1"/>
</dbReference>
<dbReference type="InterPro" id="IPR049192">
    <property type="entry name" value="DUF4246_C"/>
</dbReference>
<organism evidence="3 4">
    <name type="scientific">Scheffersomyces stipitis (strain ATCC 58785 / CBS 6054 / NBRC 10063 / NRRL Y-11545)</name>
    <name type="common">Yeast</name>
    <name type="synonym">Pichia stipitis</name>
    <dbReference type="NCBI Taxonomy" id="322104"/>
    <lineage>
        <taxon>Eukaryota</taxon>
        <taxon>Fungi</taxon>
        <taxon>Dikarya</taxon>
        <taxon>Ascomycota</taxon>
        <taxon>Saccharomycotina</taxon>
        <taxon>Pichiomycetes</taxon>
        <taxon>Debaryomycetaceae</taxon>
        <taxon>Scheffersomyces</taxon>
    </lineage>
</organism>
<proteinExistence type="predicted"/>
<dbReference type="PANTHER" id="PTHR33119">
    <property type="entry name" value="IFI3P"/>
    <property type="match status" value="1"/>
</dbReference>
<dbReference type="Pfam" id="PF14033">
    <property type="entry name" value="DUF4246"/>
    <property type="match status" value="1"/>
</dbReference>
<name>A3LXF8_PICST</name>
<dbReference type="OrthoDB" id="415532at2759"/>
<accession>A3LXF8</accession>
<keyword evidence="4" id="KW-1185">Reference proteome</keyword>
<dbReference type="OMA" id="HIMNEIT"/>
<sequence>MTSPFAHPWLESFTAILPLPRSKDEWLIVDISNSIREKPQWKSQYKDESIASQWKQEIKDCYSDKTQLIDEIIDYVFAELEWYDNVESEYPGFTIACDDKIVFSDTAIDPDLKLRLSSELKNLQSSFGDKPDYHPHTGNKVVDLIHPSLFPLEYSATPTYADAKKSVVQLHEYSDEIHKVKKWVGKYGTSHKFQWLPSLLRINHETDTFEFKSYINNLHPTKYASLYKDIQAVFNAVVPGLNFCLSRYASKPYFRIDIPPFEEAYEEEFQEKFKEFIDSDEPWKGEKFWELMNSKVNYLKSFHPKYVEGPDTNKTIDLVQDFHRLKVIVKASNIELTPDNPRYEGGKWHVDGTINEDIVASVMYYYDVENITESNLKFKACFGDPKYEQGDDTYPREIYGVKDGDVMTRELGSITAHEGRIVISPNCFQHQVAPFELKNKSKPGHRKLLCFYLVDPYNHVVVTTDQVPPQQKAWWDDNELKKNLADSLRKKILDLKPDEEFPVSWERAQEVREELMKDRNKDLDEFDEDPAFTRKFSFWNYDSSAEETAE</sequence>
<dbReference type="Pfam" id="PF21666">
    <property type="entry name" value="DUF4246_N"/>
    <property type="match status" value="1"/>
</dbReference>
<dbReference type="EMBL" id="CP000500">
    <property type="protein sequence ID" value="ABN67801.2"/>
    <property type="molecule type" value="Genomic_DNA"/>
</dbReference>
<dbReference type="KEGG" id="pic:PICST_62202"/>
<dbReference type="InterPro" id="IPR025340">
    <property type="entry name" value="DUF4246"/>
</dbReference>
<dbReference type="Proteomes" id="UP000002258">
    <property type="component" value="Chromosome 6"/>
</dbReference>
<evidence type="ECO:0000313" key="4">
    <source>
        <dbReference type="Proteomes" id="UP000002258"/>
    </source>
</evidence>
<dbReference type="PANTHER" id="PTHR33119:SF1">
    <property type="entry name" value="FE2OG DIOXYGENASE DOMAIN-CONTAINING PROTEIN"/>
    <property type="match status" value="1"/>
</dbReference>
<evidence type="ECO:0000259" key="1">
    <source>
        <dbReference type="Pfam" id="PF14033"/>
    </source>
</evidence>
<protein>
    <submittedName>
        <fullName evidence="3">Uncharacterized protein</fullName>
    </submittedName>
</protein>
<feature type="domain" description="DUF4246" evidence="1">
    <location>
        <begin position="71"/>
        <end position="477"/>
    </location>
</feature>
<dbReference type="HOGENOM" id="CLU_012066_3_2_1"/>
<feature type="domain" description="DUF4246" evidence="2">
    <location>
        <begin position="3"/>
        <end position="57"/>
    </location>
</feature>
<dbReference type="AlphaFoldDB" id="A3LXF8"/>
<dbReference type="InParanoid" id="A3LXF8"/>
<dbReference type="InterPro" id="IPR049207">
    <property type="entry name" value="DUF4246_N"/>
</dbReference>
<gene>
    <name evidence="3" type="ORF">PICST_62202</name>
</gene>
<evidence type="ECO:0000313" key="3">
    <source>
        <dbReference type="EMBL" id="ABN67801.2"/>
    </source>
</evidence>
<dbReference type="eggNOG" id="ENOG502QQIE">
    <property type="taxonomic scope" value="Eukaryota"/>
</dbReference>
<dbReference type="STRING" id="322104.A3LXF8"/>
<evidence type="ECO:0000259" key="2">
    <source>
        <dbReference type="Pfam" id="PF21666"/>
    </source>
</evidence>
<dbReference type="GeneID" id="4840356"/>
<reference evidence="3 4" key="1">
    <citation type="journal article" date="2007" name="Nat. Biotechnol.">
        <title>Genome sequence of the lignocellulose-bioconverting and xylose-fermenting yeast Pichia stipitis.</title>
        <authorList>
            <person name="Jeffries T.W."/>
            <person name="Grigoriev I.V."/>
            <person name="Grimwood J."/>
            <person name="Laplaza J.M."/>
            <person name="Aerts A."/>
            <person name="Salamov A."/>
            <person name="Schmutz J."/>
            <person name="Lindquist E."/>
            <person name="Dehal P."/>
            <person name="Shapiro H."/>
            <person name="Jin Y.S."/>
            <person name="Passoth V."/>
            <person name="Richardson P.M."/>
        </authorList>
    </citation>
    <scope>NUCLEOTIDE SEQUENCE [LARGE SCALE GENOMIC DNA]</scope>
    <source>
        <strain evidence="4">ATCC 58785 / CBS 6054 / NBRC 10063 / NRRL Y-11545</strain>
    </source>
</reference>